<protein>
    <recommendedName>
        <fullName evidence="4">Leucine-binding protein domain-containing protein</fullName>
    </recommendedName>
</protein>
<reference evidence="5" key="2">
    <citation type="submission" date="2020-09" db="EMBL/GenBank/DDBJ databases">
        <authorList>
            <person name="Sun Q."/>
            <person name="Zhou Y."/>
        </authorList>
    </citation>
    <scope>NUCLEOTIDE SEQUENCE</scope>
    <source>
        <strain evidence="5">CGMCC 1.12919</strain>
    </source>
</reference>
<dbReference type="Proteomes" id="UP000637002">
    <property type="component" value="Unassembled WGS sequence"/>
</dbReference>
<feature type="domain" description="Leucine-binding protein" evidence="4">
    <location>
        <begin position="20"/>
        <end position="355"/>
    </location>
</feature>
<evidence type="ECO:0000256" key="1">
    <source>
        <dbReference type="ARBA" id="ARBA00010062"/>
    </source>
</evidence>
<evidence type="ECO:0000313" key="6">
    <source>
        <dbReference type="Proteomes" id="UP000637002"/>
    </source>
</evidence>
<dbReference type="InterPro" id="IPR028082">
    <property type="entry name" value="Peripla_BP_I"/>
</dbReference>
<proteinExistence type="inferred from homology"/>
<gene>
    <name evidence="5" type="ORF">GCM10010994_26300</name>
</gene>
<comment type="caution">
    <text evidence="5">The sequence shown here is derived from an EMBL/GenBank/DDBJ whole genome shotgun (WGS) entry which is preliminary data.</text>
</comment>
<evidence type="ECO:0000313" key="5">
    <source>
        <dbReference type="EMBL" id="GGC66437.1"/>
    </source>
</evidence>
<dbReference type="CDD" id="cd06327">
    <property type="entry name" value="PBP1_SBP-like"/>
    <property type="match status" value="1"/>
</dbReference>
<keyword evidence="2" id="KW-0732">Signal</keyword>
<dbReference type="GO" id="GO:0006865">
    <property type="term" value="P:amino acid transport"/>
    <property type="evidence" value="ECO:0007669"/>
    <property type="project" value="UniProtKB-KW"/>
</dbReference>
<dbReference type="Pfam" id="PF13458">
    <property type="entry name" value="Peripla_BP_6"/>
    <property type="match status" value="1"/>
</dbReference>
<organism evidence="5 6">
    <name type="scientific">Chelatococcus reniformis</name>
    <dbReference type="NCBI Taxonomy" id="1494448"/>
    <lineage>
        <taxon>Bacteria</taxon>
        <taxon>Pseudomonadati</taxon>
        <taxon>Pseudomonadota</taxon>
        <taxon>Alphaproteobacteria</taxon>
        <taxon>Hyphomicrobiales</taxon>
        <taxon>Chelatococcaceae</taxon>
        <taxon>Chelatococcus</taxon>
    </lineage>
</organism>
<dbReference type="InterPro" id="IPR051010">
    <property type="entry name" value="BCAA_transport"/>
</dbReference>
<dbReference type="PANTHER" id="PTHR30483:SF6">
    <property type="entry name" value="PERIPLASMIC BINDING PROTEIN OF ABC TRANSPORTER FOR NATURAL AMINO ACIDS"/>
    <property type="match status" value="1"/>
</dbReference>
<dbReference type="AlphaFoldDB" id="A0A916XER1"/>
<comment type="similarity">
    <text evidence="1">Belongs to the leucine-binding protein family.</text>
</comment>
<name>A0A916XER1_9HYPH</name>
<keyword evidence="6" id="KW-1185">Reference proteome</keyword>
<sequence>MLSLAVLAHIMPARAAEDGVTIGVMTDLSGIFRDYQGPGAVLGAQMAVEDFGGKVLGKPIRFISADYQKPDIASALARQWYDEDKVDLIVGAENSAVALAVMKIAKDRDRLLIVTGGAAMAITNEQCNDRTVNWGFDSWALAHGTASAVTRHGGKSWYFLTADYAFGHSMKDVAGKFVEKEGGNVVGSSPYPLGTLDFSSFLLKAQASGAQVIGLASAGLDTVNAIKQAAEFGIQPKQTLAGLAIFITDIHSLGLKATGGMYLTAGFYWDRDEATRAWSKRFFARHKAMPSVVQAGNYSAITHYLKAVEKVGSTDAGKVLAEMKANPIRDFFAVDGRIRDDGRMIHEMYLAQVKTEAESKYPWDYYRILTTIPRDEAFQPLADGACPLTKK</sequence>
<evidence type="ECO:0000259" key="4">
    <source>
        <dbReference type="Pfam" id="PF13458"/>
    </source>
</evidence>
<evidence type="ECO:0000256" key="2">
    <source>
        <dbReference type="ARBA" id="ARBA00022729"/>
    </source>
</evidence>
<evidence type="ECO:0000256" key="3">
    <source>
        <dbReference type="ARBA" id="ARBA00022970"/>
    </source>
</evidence>
<dbReference type="PANTHER" id="PTHR30483">
    <property type="entry name" value="LEUCINE-SPECIFIC-BINDING PROTEIN"/>
    <property type="match status" value="1"/>
</dbReference>
<dbReference type="SUPFAM" id="SSF53822">
    <property type="entry name" value="Periplasmic binding protein-like I"/>
    <property type="match status" value="1"/>
</dbReference>
<keyword evidence="3" id="KW-0029">Amino-acid transport</keyword>
<dbReference type="Gene3D" id="3.40.50.2300">
    <property type="match status" value="2"/>
</dbReference>
<keyword evidence="3" id="KW-0813">Transport</keyword>
<dbReference type="EMBL" id="BMGG01000004">
    <property type="protein sequence ID" value="GGC66437.1"/>
    <property type="molecule type" value="Genomic_DNA"/>
</dbReference>
<reference evidence="5" key="1">
    <citation type="journal article" date="2014" name="Int. J. Syst. Evol. Microbiol.">
        <title>Complete genome sequence of Corynebacterium casei LMG S-19264T (=DSM 44701T), isolated from a smear-ripened cheese.</title>
        <authorList>
            <consortium name="US DOE Joint Genome Institute (JGI-PGF)"/>
            <person name="Walter F."/>
            <person name="Albersmeier A."/>
            <person name="Kalinowski J."/>
            <person name="Ruckert C."/>
        </authorList>
    </citation>
    <scope>NUCLEOTIDE SEQUENCE</scope>
    <source>
        <strain evidence="5">CGMCC 1.12919</strain>
    </source>
</reference>
<dbReference type="InterPro" id="IPR028081">
    <property type="entry name" value="Leu-bd"/>
</dbReference>
<accession>A0A916XER1</accession>